<comment type="caution">
    <text evidence="6">The sequence shown here is derived from an EMBL/GenBank/DDBJ whole genome shotgun (WGS) entry which is preliminary data.</text>
</comment>
<dbReference type="PROSITE" id="PS51417">
    <property type="entry name" value="ARF"/>
    <property type="match status" value="1"/>
</dbReference>
<dbReference type="GO" id="GO:0005525">
    <property type="term" value="F:GTP binding"/>
    <property type="evidence" value="ECO:0007669"/>
    <property type="project" value="UniProtKB-KW"/>
</dbReference>
<dbReference type="NCBIfam" id="TIGR00231">
    <property type="entry name" value="small_GTP"/>
    <property type="match status" value="1"/>
</dbReference>
<keyword evidence="4" id="KW-0479">Metal-binding</keyword>
<dbReference type="PANTHER" id="PTHR45909:SF1">
    <property type="entry name" value="ADP-RIBOSYLATION FACTOR-RELATED PROTEIN 1"/>
    <property type="match status" value="1"/>
</dbReference>
<dbReference type="InterPro" id="IPR006689">
    <property type="entry name" value="Small_GTPase_ARF/SAR"/>
</dbReference>
<evidence type="ECO:0000313" key="6">
    <source>
        <dbReference type="EMBL" id="KAA8894197.1"/>
    </source>
</evidence>
<dbReference type="GO" id="GO:0043001">
    <property type="term" value="P:Golgi to plasma membrane protein transport"/>
    <property type="evidence" value="ECO:0007669"/>
    <property type="project" value="TreeGrafter"/>
</dbReference>
<dbReference type="FunCoup" id="A0A5J5EGJ8">
    <property type="interactions" value="778"/>
</dbReference>
<evidence type="ECO:0000256" key="3">
    <source>
        <dbReference type="PIRSR" id="PIRSR606689-1"/>
    </source>
</evidence>
<organism evidence="6 7">
    <name type="scientific">Sphaerosporella brunnea</name>
    <dbReference type="NCBI Taxonomy" id="1250544"/>
    <lineage>
        <taxon>Eukaryota</taxon>
        <taxon>Fungi</taxon>
        <taxon>Dikarya</taxon>
        <taxon>Ascomycota</taxon>
        <taxon>Pezizomycotina</taxon>
        <taxon>Pezizomycetes</taxon>
        <taxon>Pezizales</taxon>
        <taxon>Pyronemataceae</taxon>
        <taxon>Sphaerosporella</taxon>
    </lineage>
</organism>
<feature type="binding site" evidence="4">
    <location>
        <position position="107"/>
    </location>
    <ligand>
        <name>Mg(2+)</name>
        <dbReference type="ChEBI" id="CHEBI:18420"/>
    </ligand>
</feature>
<dbReference type="GO" id="GO:0046872">
    <property type="term" value="F:metal ion binding"/>
    <property type="evidence" value="ECO:0007669"/>
    <property type="project" value="UniProtKB-KW"/>
</dbReference>
<dbReference type="PANTHER" id="PTHR45909">
    <property type="entry name" value="ADP-RIBOSYLATION FACTOR-RELATED PROTEIN 1"/>
    <property type="match status" value="1"/>
</dbReference>
<evidence type="ECO:0000256" key="2">
    <source>
        <dbReference type="ARBA" id="ARBA00023134"/>
    </source>
</evidence>
<dbReference type="Gene3D" id="3.40.50.300">
    <property type="entry name" value="P-loop containing nucleotide triphosphate hydrolases"/>
    <property type="match status" value="1"/>
</dbReference>
<dbReference type="Proteomes" id="UP000326924">
    <property type="component" value="Unassembled WGS sequence"/>
</dbReference>
<dbReference type="AlphaFoldDB" id="A0A5J5EGJ8"/>
<keyword evidence="7" id="KW-1185">Reference proteome</keyword>
<sequence length="253" mass="28197">MPGREKPRRQPHWRYPTSDSPASRAKGNLITTRGSTTHHREGNRGRKVCSMYHLAKGLYLYATSKEEYSVLLLGLDNAGKTTLLEKIKSLYLPNAPAPPKSGSTIPTVGQNVSIIPLQNPSVYLKLWDIGGQSTLRKLWKSYYSSAHAIVFVIDSTDVPRIESEVVATLREVIESEETEGVPVLVLANKQDRDESLEIAELKEVINPVVVQLGARDSRVLPVSALEGTGVVEAVDWLRTRMMWNKEARPPTMR</sequence>
<dbReference type="SUPFAM" id="SSF52540">
    <property type="entry name" value="P-loop containing nucleoside triphosphate hydrolases"/>
    <property type="match status" value="1"/>
</dbReference>
<feature type="region of interest" description="Disordered" evidence="5">
    <location>
        <begin position="1"/>
        <end position="43"/>
    </location>
</feature>
<feature type="binding site" evidence="3">
    <location>
        <begin position="74"/>
        <end position="81"/>
    </location>
    <ligand>
        <name>GTP</name>
        <dbReference type="ChEBI" id="CHEBI:37565"/>
    </ligand>
</feature>
<name>A0A5J5EGJ8_9PEZI</name>
<dbReference type="PROSITE" id="PS51419">
    <property type="entry name" value="RAB"/>
    <property type="match status" value="1"/>
</dbReference>
<dbReference type="PRINTS" id="PR00449">
    <property type="entry name" value="RASTRNSFRMNG"/>
</dbReference>
<dbReference type="FunFam" id="3.40.50.300:FF:001317">
    <property type="entry name" value="Putative ADP-ribosylation factor"/>
    <property type="match status" value="1"/>
</dbReference>
<feature type="binding site" evidence="3">
    <location>
        <begin position="188"/>
        <end position="191"/>
    </location>
    <ligand>
        <name>GTP</name>
        <dbReference type="ChEBI" id="CHEBI:37565"/>
    </ligand>
</feature>
<dbReference type="GO" id="GO:0003924">
    <property type="term" value="F:GTPase activity"/>
    <property type="evidence" value="ECO:0007669"/>
    <property type="project" value="InterPro"/>
</dbReference>
<dbReference type="InterPro" id="IPR024156">
    <property type="entry name" value="Small_GTPase_ARF"/>
</dbReference>
<evidence type="ECO:0000256" key="5">
    <source>
        <dbReference type="SAM" id="MobiDB-lite"/>
    </source>
</evidence>
<dbReference type="SMART" id="SM00177">
    <property type="entry name" value="ARF"/>
    <property type="match status" value="1"/>
</dbReference>
<accession>A0A5J5EGJ8</accession>
<dbReference type="SMART" id="SM00178">
    <property type="entry name" value="SAR"/>
    <property type="match status" value="1"/>
</dbReference>
<dbReference type="SMART" id="SM00175">
    <property type="entry name" value="RAB"/>
    <property type="match status" value="1"/>
</dbReference>
<dbReference type="InterPro" id="IPR005225">
    <property type="entry name" value="Small_GTP-bd"/>
</dbReference>
<evidence type="ECO:0000313" key="7">
    <source>
        <dbReference type="Proteomes" id="UP000326924"/>
    </source>
</evidence>
<dbReference type="GO" id="GO:0034067">
    <property type="term" value="P:protein localization to Golgi apparatus"/>
    <property type="evidence" value="ECO:0007669"/>
    <property type="project" value="TreeGrafter"/>
</dbReference>
<feature type="compositionally biased region" description="Basic residues" evidence="5">
    <location>
        <begin position="1"/>
        <end position="12"/>
    </location>
</feature>
<protein>
    <submittedName>
        <fullName evidence="6">ADP-ribosylation factor family-domain-containing protein</fullName>
    </submittedName>
</protein>
<evidence type="ECO:0000256" key="1">
    <source>
        <dbReference type="ARBA" id="ARBA00022741"/>
    </source>
</evidence>
<dbReference type="GO" id="GO:0005794">
    <property type="term" value="C:Golgi apparatus"/>
    <property type="evidence" value="ECO:0007669"/>
    <property type="project" value="TreeGrafter"/>
</dbReference>
<keyword evidence="1 3" id="KW-0547">Nucleotide-binding</keyword>
<feature type="binding site" evidence="4">
    <location>
        <position position="81"/>
    </location>
    <ligand>
        <name>Mg(2+)</name>
        <dbReference type="ChEBI" id="CHEBI:18420"/>
    </ligand>
</feature>
<dbReference type="InParanoid" id="A0A5J5EGJ8"/>
<dbReference type="EMBL" id="VXIS01000358">
    <property type="protein sequence ID" value="KAA8894197.1"/>
    <property type="molecule type" value="Genomic_DNA"/>
</dbReference>
<keyword evidence="2 3" id="KW-0342">GTP-binding</keyword>
<dbReference type="Pfam" id="PF00025">
    <property type="entry name" value="Arf"/>
    <property type="match status" value="1"/>
</dbReference>
<evidence type="ECO:0000256" key="4">
    <source>
        <dbReference type="PIRSR" id="PIRSR606689-2"/>
    </source>
</evidence>
<keyword evidence="4" id="KW-0460">Magnesium</keyword>
<proteinExistence type="predicted"/>
<reference evidence="6 7" key="1">
    <citation type="submission" date="2019-09" db="EMBL/GenBank/DDBJ databases">
        <title>Draft genome of the ectomycorrhizal ascomycete Sphaerosporella brunnea.</title>
        <authorList>
            <consortium name="DOE Joint Genome Institute"/>
            <person name="Benucci G.M."/>
            <person name="Marozzi G."/>
            <person name="Antonielli L."/>
            <person name="Sanchez S."/>
            <person name="Marco P."/>
            <person name="Wang X."/>
            <person name="Falini L.B."/>
            <person name="Barry K."/>
            <person name="Haridas S."/>
            <person name="Lipzen A."/>
            <person name="Labutti K."/>
            <person name="Grigoriev I.V."/>
            <person name="Murat C."/>
            <person name="Martin F."/>
            <person name="Albertini E."/>
            <person name="Donnini D."/>
            <person name="Bonito G."/>
        </authorList>
    </citation>
    <scope>NUCLEOTIDE SEQUENCE [LARGE SCALE GENOMIC DNA]</scope>
    <source>
        <strain evidence="6 7">Sb_GMNB300</strain>
    </source>
</reference>
<dbReference type="OrthoDB" id="414781at2759"/>
<feature type="binding site" evidence="3">
    <location>
        <position position="131"/>
    </location>
    <ligand>
        <name>GTP</name>
        <dbReference type="ChEBI" id="CHEBI:37565"/>
    </ligand>
</feature>
<dbReference type="GO" id="GO:0006886">
    <property type="term" value="P:intracellular protein transport"/>
    <property type="evidence" value="ECO:0007669"/>
    <property type="project" value="TreeGrafter"/>
</dbReference>
<gene>
    <name evidence="6" type="ORF">FN846DRAFT_975429</name>
</gene>
<dbReference type="InterPro" id="IPR027417">
    <property type="entry name" value="P-loop_NTPase"/>
</dbReference>